<dbReference type="OrthoDB" id="9781415at2"/>
<dbReference type="InterPro" id="IPR013078">
    <property type="entry name" value="His_Pase_superF_clade-1"/>
</dbReference>
<dbReference type="Proteomes" id="UP000190080">
    <property type="component" value="Unassembled WGS sequence"/>
</dbReference>
<dbReference type="SUPFAM" id="SSF53254">
    <property type="entry name" value="Phosphoglycerate mutase-like"/>
    <property type="match status" value="1"/>
</dbReference>
<comment type="caution">
    <text evidence="3">The sequence shown here is derived from an EMBL/GenBank/DDBJ whole genome shotgun (WGS) entry which is preliminary data.</text>
</comment>
<keyword evidence="4" id="KW-1185">Reference proteome</keyword>
<gene>
    <name evidence="3" type="primary">pspA_2</name>
    <name evidence="3" type="ORF">CLORY_39900</name>
</gene>
<dbReference type="Pfam" id="PF00300">
    <property type="entry name" value="His_Phos_1"/>
    <property type="match status" value="1"/>
</dbReference>
<dbReference type="PANTHER" id="PTHR48100">
    <property type="entry name" value="BROAD-SPECIFICITY PHOSPHATASE YOR283W-RELATED"/>
    <property type="match status" value="1"/>
</dbReference>
<name>A0A1V4ICG6_9CLOT</name>
<evidence type="ECO:0000256" key="1">
    <source>
        <dbReference type="PIRSR" id="PIRSR613078-1"/>
    </source>
</evidence>
<dbReference type="GO" id="GO:0016791">
    <property type="term" value="F:phosphatase activity"/>
    <property type="evidence" value="ECO:0007669"/>
    <property type="project" value="TreeGrafter"/>
</dbReference>
<dbReference type="EC" id="3.1.3.3" evidence="3"/>
<dbReference type="CDD" id="cd07067">
    <property type="entry name" value="HP_PGM_like"/>
    <property type="match status" value="1"/>
</dbReference>
<keyword evidence="3" id="KW-0378">Hydrolase</keyword>
<feature type="binding site" evidence="2">
    <location>
        <position position="58"/>
    </location>
    <ligand>
        <name>substrate</name>
    </ligand>
</feature>
<feature type="active site" description="Tele-phosphohistidine intermediate" evidence="1">
    <location>
        <position position="10"/>
    </location>
</feature>
<protein>
    <submittedName>
        <fullName evidence="3">Phosphoserine phosphatase 1</fullName>
        <ecNumber evidence="3">3.1.3.3</ecNumber>
    </submittedName>
</protein>
<organism evidence="3 4">
    <name type="scientific">Clostridium oryzae</name>
    <dbReference type="NCBI Taxonomy" id="1450648"/>
    <lineage>
        <taxon>Bacteria</taxon>
        <taxon>Bacillati</taxon>
        <taxon>Bacillota</taxon>
        <taxon>Clostridia</taxon>
        <taxon>Eubacteriales</taxon>
        <taxon>Clostridiaceae</taxon>
        <taxon>Clostridium</taxon>
    </lineage>
</organism>
<dbReference type="Gene3D" id="3.40.50.1240">
    <property type="entry name" value="Phosphoglycerate mutase-like"/>
    <property type="match status" value="1"/>
</dbReference>
<dbReference type="InterPro" id="IPR050275">
    <property type="entry name" value="PGM_Phosphatase"/>
</dbReference>
<evidence type="ECO:0000313" key="4">
    <source>
        <dbReference type="Proteomes" id="UP000190080"/>
    </source>
</evidence>
<dbReference type="PROSITE" id="PS00175">
    <property type="entry name" value="PG_MUTASE"/>
    <property type="match status" value="1"/>
</dbReference>
<dbReference type="InterPro" id="IPR029033">
    <property type="entry name" value="His_PPase_superfam"/>
</dbReference>
<dbReference type="AlphaFoldDB" id="A0A1V4ICG6"/>
<dbReference type="RefSeq" id="WP_079427801.1">
    <property type="nucleotide sequence ID" value="NZ_MZGV01000076.1"/>
</dbReference>
<dbReference type="EMBL" id="MZGV01000076">
    <property type="protein sequence ID" value="OPJ57671.1"/>
    <property type="molecule type" value="Genomic_DNA"/>
</dbReference>
<feature type="binding site" evidence="2">
    <location>
        <begin position="9"/>
        <end position="16"/>
    </location>
    <ligand>
        <name>substrate</name>
    </ligand>
</feature>
<evidence type="ECO:0000313" key="3">
    <source>
        <dbReference type="EMBL" id="OPJ57671.1"/>
    </source>
</evidence>
<sequence>MGNKVLLIRHGETEWNRLGKFQDCKDIDLSDEGIKQAQYLSNKFKNNFDCIYTSPLNRAMETAKIIADIKEIKPVIVNDLREINFGKWEGLTVKEISSTYPKEFSLWRKDKTEAPMCGGDLSLKNASIRAKNAIAEIVSKHNEKKILIVAHGGIIKAGLIGLFNWDMTMYHKISLGNTAICEIDFDNDLNPTIVKINDTSHLPDNYTIKSYV</sequence>
<feature type="active site" description="Proton donor/acceptor" evidence="1">
    <location>
        <position position="82"/>
    </location>
</feature>
<proteinExistence type="predicted"/>
<dbReference type="SMART" id="SM00855">
    <property type="entry name" value="PGAM"/>
    <property type="match status" value="1"/>
</dbReference>
<reference evidence="3 4" key="1">
    <citation type="submission" date="2017-03" db="EMBL/GenBank/DDBJ databases">
        <title>Genome sequence of Clostridium oryzae DSM 28571.</title>
        <authorList>
            <person name="Poehlein A."/>
            <person name="Daniel R."/>
        </authorList>
    </citation>
    <scope>NUCLEOTIDE SEQUENCE [LARGE SCALE GENOMIC DNA]</scope>
    <source>
        <strain evidence="3 4">DSM 28571</strain>
    </source>
</reference>
<dbReference type="InterPro" id="IPR001345">
    <property type="entry name" value="PG/BPGM_mutase_AS"/>
</dbReference>
<dbReference type="STRING" id="1450648.CLORY_39900"/>
<evidence type="ECO:0000256" key="2">
    <source>
        <dbReference type="PIRSR" id="PIRSR613078-2"/>
    </source>
</evidence>
<accession>A0A1V4ICG6</accession>